<reference evidence="3" key="1">
    <citation type="submission" date="2016-01" db="EMBL/GenBank/DDBJ databases">
        <title>Draft genome of Chromobacterium sp. F49.</title>
        <authorList>
            <person name="Hong K.W."/>
        </authorList>
    </citation>
    <scope>NUCLEOTIDE SEQUENCE [LARGE SCALE GENOMIC DNA]</scope>
    <source>
        <strain evidence="3">CN10</strain>
    </source>
</reference>
<accession>A0A165EL06</accession>
<dbReference type="AlphaFoldDB" id="A0A165EL06"/>
<name>A0A165EL06_9NEIS</name>
<evidence type="ECO:0000313" key="3">
    <source>
        <dbReference type="Proteomes" id="UP000076625"/>
    </source>
</evidence>
<dbReference type="Proteomes" id="UP000076625">
    <property type="component" value="Unassembled WGS sequence"/>
</dbReference>
<comment type="caution">
    <text evidence="2">The sequence shown here is derived from an EMBL/GenBank/DDBJ whole genome shotgun (WGS) entry which is preliminary data.</text>
</comment>
<dbReference type="Gene3D" id="1.10.10.10">
    <property type="entry name" value="Winged helix-like DNA-binding domain superfamily/Winged helix DNA-binding domain"/>
    <property type="match status" value="1"/>
</dbReference>
<dbReference type="InterPro" id="IPR041657">
    <property type="entry name" value="HTH_17"/>
</dbReference>
<dbReference type="Pfam" id="PF12728">
    <property type="entry name" value="HTH_17"/>
    <property type="match status" value="1"/>
</dbReference>
<keyword evidence="3" id="KW-1185">Reference proteome</keyword>
<dbReference type="InterPro" id="IPR009061">
    <property type="entry name" value="DNA-bd_dom_put_sf"/>
</dbReference>
<evidence type="ECO:0000259" key="1">
    <source>
        <dbReference type="Pfam" id="PF12728"/>
    </source>
</evidence>
<dbReference type="EMBL" id="LQQU01000059">
    <property type="protein sequence ID" value="KZE25332.1"/>
    <property type="molecule type" value="Genomic_DNA"/>
</dbReference>
<proteinExistence type="predicted"/>
<evidence type="ECO:0000313" key="2">
    <source>
        <dbReference type="EMBL" id="KZE25332.1"/>
    </source>
</evidence>
<dbReference type="SUPFAM" id="SSF46955">
    <property type="entry name" value="Putative DNA-binding domain"/>
    <property type="match status" value="1"/>
</dbReference>
<gene>
    <name evidence="2" type="ORF">AVW16_03255</name>
</gene>
<dbReference type="RefSeq" id="WP_066614655.1">
    <property type="nucleotide sequence ID" value="NZ_LQQU01000059.1"/>
</dbReference>
<dbReference type="OrthoDB" id="5609458at2"/>
<organism evidence="2 3">
    <name type="scientific">Crenobacter luteus</name>
    <dbReference type="NCBI Taxonomy" id="1452487"/>
    <lineage>
        <taxon>Bacteria</taxon>
        <taxon>Pseudomonadati</taxon>
        <taxon>Pseudomonadota</taxon>
        <taxon>Betaproteobacteria</taxon>
        <taxon>Neisseriales</taxon>
        <taxon>Neisseriaceae</taxon>
        <taxon>Crenobacter</taxon>
    </lineage>
</organism>
<dbReference type="InterPro" id="IPR036388">
    <property type="entry name" value="WH-like_DNA-bd_sf"/>
</dbReference>
<sequence>MAAYADRNPERLLTRPEAADFLGVSPYTLNEWASSGRYALRFYRIGRRCMYRMADLEAFIASRAVCAGQSEGA</sequence>
<feature type="domain" description="Helix-turn-helix" evidence="1">
    <location>
        <begin position="12"/>
        <end position="63"/>
    </location>
</feature>
<protein>
    <recommendedName>
        <fullName evidence="1">Helix-turn-helix domain-containing protein</fullName>
    </recommendedName>
</protein>
<dbReference type="STRING" id="1452487.AVW16_03255"/>